<evidence type="ECO:0000313" key="8">
    <source>
        <dbReference type="Proteomes" id="UP000077202"/>
    </source>
</evidence>
<dbReference type="GO" id="GO:0016757">
    <property type="term" value="F:glycosyltransferase activity"/>
    <property type="evidence" value="ECO:0007669"/>
    <property type="project" value="UniProtKB-KW"/>
</dbReference>
<keyword evidence="5" id="KW-0325">Glycoprotein</keyword>
<dbReference type="InterPro" id="IPR044174">
    <property type="entry name" value="BC10-like"/>
</dbReference>
<dbReference type="Proteomes" id="UP000077202">
    <property type="component" value="Unassembled WGS sequence"/>
</dbReference>
<evidence type="ECO:0000313" key="7">
    <source>
        <dbReference type="EMBL" id="OAE23069.1"/>
    </source>
</evidence>
<keyword evidence="4" id="KW-0472">Membrane</keyword>
<evidence type="ECO:0000256" key="1">
    <source>
        <dbReference type="ARBA" id="ARBA00004606"/>
    </source>
</evidence>
<name>A0A176VQA9_MARPO</name>
<dbReference type="PANTHER" id="PTHR31042">
    <property type="entry name" value="CORE-2/I-BRANCHING BETA-1,6-N-ACETYLGLUCOSAMINYLTRANSFERASE FAMILY PROTEIN-RELATED"/>
    <property type="match status" value="1"/>
</dbReference>
<dbReference type="EMBL" id="LVLJ01002948">
    <property type="protein sequence ID" value="OAE23069.1"/>
    <property type="molecule type" value="Genomic_DNA"/>
</dbReference>
<evidence type="ECO:0000256" key="4">
    <source>
        <dbReference type="ARBA" id="ARBA00023136"/>
    </source>
</evidence>
<dbReference type="AlphaFoldDB" id="A0A176VQA9"/>
<dbReference type="GO" id="GO:0016020">
    <property type="term" value="C:membrane"/>
    <property type="evidence" value="ECO:0007669"/>
    <property type="project" value="UniProtKB-SubCell"/>
</dbReference>
<reference evidence="7" key="1">
    <citation type="submission" date="2016-03" db="EMBL/GenBank/DDBJ databases">
        <title>Mechanisms controlling the formation of the plant cell surface in tip-growing cells are functionally conserved among land plants.</title>
        <authorList>
            <person name="Honkanen S."/>
            <person name="Jones V.A."/>
            <person name="Morieri G."/>
            <person name="Champion C."/>
            <person name="Hetherington A.J."/>
            <person name="Kelly S."/>
            <person name="Saint-Marcoux D."/>
            <person name="Proust H."/>
            <person name="Prescott H."/>
            <person name="Dolan L."/>
        </authorList>
    </citation>
    <scope>NUCLEOTIDE SEQUENCE [LARGE SCALE GENOMIC DNA]</scope>
    <source>
        <tissue evidence="7">Whole gametophyte</tissue>
    </source>
</reference>
<comment type="caution">
    <text evidence="7">The sequence shown here is derived from an EMBL/GenBank/DDBJ whole genome shotgun (WGS) entry which is preliminary data.</text>
</comment>
<feature type="region of interest" description="Disordered" evidence="6">
    <location>
        <begin position="28"/>
        <end position="58"/>
    </location>
</feature>
<sequence>MPAAALIEDVTRAAATLKSSRIRFGTDDRRGGRWSRHAPRLEPGLTDAETRTRPNGGTMSAGWTVSGWRVVLAVTTVALFACWLLVDWRGPTFQVQAWLSASTRALRGQGQERATPWQCHLAAQRTFQQRGALTLHGWSDDELIVRALRAEDANASRNATEEEEASLRCRPAVVEERKIAFLFLTAAGLPLAPVWEKFFDGNRELYNVYVHGNPDWLRDRGLGEGNSAGVFWGRVVPSGTTHRAEPDIVQAERRLLANALYDDPMNEWFALVSESCIPVRSFRHIYRALNSTAGSRIDCGYGAPGTMMRSRYTARGEYAMLPEVPFEDFRLGSQWFSIRRRHAVMVIRDTKYWPKFRLPCLRHGACAPDEHYVQTVVGNLDATACLGTATFVSWNGSRGGHPQSFDPDESTAHLIEAVQAQQKRRFLFARKFRPAALGALLALTDRLFDDS</sequence>
<gene>
    <name evidence="7" type="ORF">AXG93_1544s1030</name>
</gene>
<dbReference type="PANTHER" id="PTHR31042:SF140">
    <property type="entry name" value="CORE-2_I-BRANCHING BETA-1,6-N-ACETYLGLUCOSAMINYLTRANSFERASE FAMILY PROTEIN"/>
    <property type="match status" value="1"/>
</dbReference>
<evidence type="ECO:0000256" key="2">
    <source>
        <dbReference type="ARBA" id="ARBA00022676"/>
    </source>
</evidence>
<dbReference type="Pfam" id="PF02485">
    <property type="entry name" value="Branch"/>
    <property type="match status" value="1"/>
</dbReference>
<accession>A0A176VQA9</accession>
<evidence type="ECO:0000256" key="6">
    <source>
        <dbReference type="SAM" id="MobiDB-lite"/>
    </source>
</evidence>
<keyword evidence="3" id="KW-0808">Transferase</keyword>
<comment type="subcellular location">
    <subcellularLocation>
        <location evidence="1">Membrane</location>
        <topology evidence="1">Single-pass type II membrane protein</topology>
    </subcellularLocation>
</comment>
<keyword evidence="8" id="KW-1185">Reference proteome</keyword>
<organism evidence="7 8">
    <name type="scientific">Marchantia polymorpha subsp. ruderalis</name>
    <dbReference type="NCBI Taxonomy" id="1480154"/>
    <lineage>
        <taxon>Eukaryota</taxon>
        <taxon>Viridiplantae</taxon>
        <taxon>Streptophyta</taxon>
        <taxon>Embryophyta</taxon>
        <taxon>Marchantiophyta</taxon>
        <taxon>Marchantiopsida</taxon>
        <taxon>Marchantiidae</taxon>
        <taxon>Marchantiales</taxon>
        <taxon>Marchantiaceae</taxon>
        <taxon>Marchantia</taxon>
    </lineage>
</organism>
<evidence type="ECO:0000256" key="5">
    <source>
        <dbReference type="ARBA" id="ARBA00023180"/>
    </source>
</evidence>
<protein>
    <submittedName>
        <fullName evidence="7">Uncharacterized protein</fullName>
    </submittedName>
</protein>
<dbReference type="InterPro" id="IPR003406">
    <property type="entry name" value="Glyco_trans_14"/>
</dbReference>
<proteinExistence type="predicted"/>
<keyword evidence="2" id="KW-0328">Glycosyltransferase</keyword>
<evidence type="ECO:0000256" key="3">
    <source>
        <dbReference type="ARBA" id="ARBA00022679"/>
    </source>
</evidence>